<dbReference type="PANTHER" id="PTHR40661">
    <property type="match status" value="1"/>
</dbReference>
<dbReference type="InterPro" id="IPR010982">
    <property type="entry name" value="Lambda_DNA-bd_dom_sf"/>
</dbReference>
<reference evidence="5" key="1">
    <citation type="submission" date="2018-06" db="EMBL/GenBank/DDBJ databases">
        <authorList>
            <person name="Zhirakovskaya E."/>
        </authorList>
    </citation>
    <scope>NUCLEOTIDE SEQUENCE</scope>
</reference>
<evidence type="ECO:0000256" key="2">
    <source>
        <dbReference type="ARBA" id="ARBA00023125"/>
    </source>
</evidence>
<dbReference type="Gene3D" id="2.10.109.10">
    <property type="entry name" value="Umud Fragment, subunit A"/>
    <property type="match status" value="1"/>
</dbReference>
<dbReference type="CDD" id="cd06529">
    <property type="entry name" value="S24_LexA-like"/>
    <property type="match status" value="1"/>
</dbReference>
<protein>
    <recommendedName>
        <fullName evidence="4">HTH cro/C1-type domain-containing protein</fullName>
    </recommendedName>
</protein>
<organism evidence="5">
    <name type="scientific">hydrothermal vent metagenome</name>
    <dbReference type="NCBI Taxonomy" id="652676"/>
    <lineage>
        <taxon>unclassified sequences</taxon>
        <taxon>metagenomes</taxon>
        <taxon>ecological metagenomes</taxon>
    </lineage>
</organism>
<dbReference type="Pfam" id="PF01381">
    <property type="entry name" value="HTH_3"/>
    <property type="match status" value="1"/>
</dbReference>
<dbReference type="Gene3D" id="1.10.260.40">
    <property type="entry name" value="lambda repressor-like DNA-binding domains"/>
    <property type="match status" value="1"/>
</dbReference>
<dbReference type="EMBL" id="UOGE01000068">
    <property type="protein sequence ID" value="VAX21712.1"/>
    <property type="molecule type" value="Genomic_DNA"/>
</dbReference>
<dbReference type="PANTHER" id="PTHR40661:SF3">
    <property type="entry name" value="FELS-1 PROPHAGE TRANSCRIPTIONAL REGULATOR"/>
    <property type="match status" value="1"/>
</dbReference>
<dbReference type="InterPro" id="IPR039418">
    <property type="entry name" value="LexA-like"/>
</dbReference>
<dbReference type="Pfam" id="PF00717">
    <property type="entry name" value="Peptidase_S24"/>
    <property type="match status" value="1"/>
</dbReference>
<dbReference type="InterPro" id="IPR015927">
    <property type="entry name" value="Peptidase_S24_S26A/B/C"/>
</dbReference>
<dbReference type="SUPFAM" id="SSF47413">
    <property type="entry name" value="lambda repressor-like DNA-binding domains"/>
    <property type="match status" value="1"/>
</dbReference>
<feature type="domain" description="HTH cro/C1-type" evidence="4">
    <location>
        <begin position="22"/>
        <end position="67"/>
    </location>
</feature>
<dbReference type="GO" id="GO:0003677">
    <property type="term" value="F:DNA binding"/>
    <property type="evidence" value="ECO:0007669"/>
    <property type="project" value="UniProtKB-KW"/>
</dbReference>
<keyword evidence="2" id="KW-0238">DNA-binding</keyword>
<dbReference type="CDD" id="cd00093">
    <property type="entry name" value="HTH_XRE"/>
    <property type="match status" value="1"/>
</dbReference>
<dbReference type="SUPFAM" id="SSF51306">
    <property type="entry name" value="LexA/Signal peptidase"/>
    <property type="match status" value="1"/>
</dbReference>
<sequence length="250" mass="27680">MSEKSVINRMALAGRIHKIRGNKTLHQFAEVIGVSHTSVKRYEEGALPDIDVLLRIAAYAKIDLGLLLIGKPLPSDVRDYRPLRFQIQKARSYGEGLGEEEGVDAGPEDSHYISVPLTEGKIAAGEPIIVDENVIDHILLHLRVLKQTGASRNLAACRVEGDSMAPHLNSGDIVVIDRDADKEKIIERKTYAVLNGDGVTAKMLQKEGYHLYLIPLNPAHRIQHVDLREKPSPIVGLVIGAWRNFEGRII</sequence>
<keyword evidence="3" id="KW-0804">Transcription</keyword>
<accession>A0A3B1C0W2</accession>
<evidence type="ECO:0000259" key="4">
    <source>
        <dbReference type="PROSITE" id="PS50943"/>
    </source>
</evidence>
<evidence type="ECO:0000313" key="5">
    <source>
        <dbReference type="EMBL" id="VAX21712.1"/>
    </source>
</evidence>
<proteinExistence type="predicted"/>
<evidence type="ECO:0000256" key="3">
    <source>
        <dbReference type="ARBA" id="ARBA00023163"/>
    </source>
</evidence>
<dbReference type="AlphaFoldDB" id="A0A3B1C0W2"/>
<dbReference type="InterPro" id="IPR001387">
    <property type="entry name" value="Cro/C1-type_HTH"/>
</dbReference>
<name>A0A3B1C0W2_9ZZZZ</name>
<dbReference type="InterPro" id="IPR036286">
    <property type="entry name" value="LexA/Signal_pep-like_sf"/>
</dbReference>
<dbReference type="PROSITE" id="PS50943">
    <property type="entry name" value="HTH_CROC1"/>
    <property type="match status" value="1"/>
</dbReference>
<gene>
    <name evidence="5" type="ORF">MNBD_NITROSPINAE02-804</name>
</gene>
<evidence type="ECO:0000256" key="1">
    <source>
        <dbReference type="ARBA" id="ARBA00023015"/>
    </source>
</evidence>
<keyword evidence="1" id="KW-0805">Transcription regulation</keyword>
<dbReference type="SMART" id="SM00530">
    <property type="entry name" value="HTH_XRE"/>
    <property type="match status" value="1"/>
</dbReference>